<dbReference type="Gene3D" id="1.25.10.10">
    <property type="entry name" value="Leucine-rich Repeat Variant"/>
    <property type="match status" value="1"/>
</dbReference>
<dbReference type="GeneID" id="20215159"/>
<dbReference type="EMBL" id="KB096134">
    <property type="protein sequence ID" value="ESO07960.1"/>
    <property type="molecule type" value="Genomic_DNA"/>
</dbReference>
<protein>
    <recommendedName>
        <fullName evidence="5">HEAT repeat-containing protein 6</fullName>
    </recommendedName>
</protein>
<dbReference type="PANTHER" id="PTHR13366:SF0">
    <property type="entry name" value="HEAT REPEAT-CONTAINING PROTEIN 6"/>
    <property type="match status" value="1"/>
</dbReference>
<dbReference type="RefSeq" id="XP_009013749.1">
    <property type="nucleotide sequence ID" value="XM_009015501.1"/>
</dbReference>
<dbReference type="KEGG" id="hro:HELRODRAFT_75516"/>
<proteinExistence type="predicted"/>
<evidence type="ECO:0000313" key="3">
    <source>
        <dbReference type="EnsemblMetazoa" id="HelroP75516"/>
    </source>
</evidence>
<evidence type="ECO:0008006" key="5">
    <source>
        <dbReference type="Google" id="ProtNLM"/>
    </source>
</evidence>
<keyword evidence="1" id="KW-0472">Membrane</keyword>
<dbReference type="Proteomes" id="UP000015101">
    <property type="component" value="Unassembled WGS sequence"/>
</dbReference>
<keyword evidence="4" id="KW-1185">Reference proteome</keyword>
<dbReference type="OrthoDB" id="66533at2759"/>
<keyword evidence="1" id="KW-0812">Transmembrane</keyword>
<dbReference type="SUPFAM" id="SSF48371">
    <property type="entry name" value="ARM repeat"/>
    <property type="match status" value="1"/>
</dbReference>
<dbReference type="AlphaFoldDB" id="T1G261"/>
<organism evidence="3 4">
    <name type="scientific">Helobdella robusta</name>
    <name type="common">Californian leech</name>
    <dbReference type="NCBI Taxonomy" id="6412"/>
    <lineage>
        <taxon>Eukaryota</taxon>
        <taxon>Metazoa</taxon>
        <taxon>Spiralia</taxon>
        <taxon>Lophotrochozoa</taxon>
        <taxon>Annelida</taxon>
        <taxon>Clitellata</taxon>
        <taxon>Hirudinea</taxon>
        <taxon>Rhynchobdellida</taxon>
        <taxon>Glossiphoniidae</taxon>
        <taxon>Helobdella</taxon>
    </lineage>
</organism>
<reference evidence="2 4" key="2">
    <citation type="journal article" date="2013" name="Nature">
        <title>Insights into bilaterian evolution from three spiralian genomes.</title>
        <authorList>
            <person name="Simakov O."/>
            <person name="Marletaz F."/>
            <person name="Cho S.J."/>
            <person name="Edsinger-Gonzales E."/>
            <person name="Havlak P."/>
            <person name="Hellsten U."/>
            <person name="Kuo D.H."/>
            <person name="Larsson T."/>
            <person name="Lv J."/>
            <person name="Arendt D."/>
            <person name="Savage R."/>
            <person name="Osoegawa K."/>
            <person name="de Jong P."/>
            <person name="Grimwood J."/>
            <person name="Chapman J.A."/>
            <person name="Shapiro H."/>
            <person name="Aerts A."/>
            <person name="Otillar R.P."/>
            <person name="Terry A.Y."/>
            <person name="Boore J.L."/>
            <person name="Grigoriev I.V."/>
            <person name="Lindberg D.R."/>
            <person name="Seaver E.C."/>
            <person name="Weisblat D.A."/>
            <person name="Putnam N.H."/>
            <person name="Rokhsar D.S."/>
        </authorList>
    </citation>
    <scope>NUCLEOTIDE SEQUENCE</scope>
</reference>
<dbReference type="InterPro" id="IPR011989">
    <property type="entry name" value="ARM-like"/>
</dbReference>
<dbReference type="PANTHER" id="PTHR13366">
    <property type="entry name" value="MALARIA ANTIGEN-RELATED"/>
    <property type="match status" value="1"/>
</dbReference>
<dbReference type="CTD" id="20215159"/>
<evidence type="ECO:0000313" key="4">
    <source>
        <dbReference type="Proteomes" id="UP000015101"/>
    </source>
</evidence>
<dbReference type="InterPro" id="IPR016024">
    <property type="entry name" value="ARM-type_fold"/>
</dbReference>
<dbReference type="EnsemblMetazoa" id="HelroT75516">
    <property type="protein sequence ID" value="HelroP75516"/>
    <property type="gene ID" value="HelroG75516"/>
</dbReference>
<dbReference type="eggNOG" id="KOG4535">
    <property type="taxonomic scope" value="Eukaryota"/>
</dbReference>
<accession>T1G261</accession>
<dbReference type="InterPro" id="IPR052107">
    <property type="entry name" value="HEAT6"/>
</dbReference>
<evidence type="ECO:0000313" key="2">
    <source>
        <dbReference type="EMBL" id="ESO07960.1"/>
    </source>
</evidence>
<dbReference type="InParanoid" id="T1G261"/>
<dbReference type="EMBL" id="AMQM01003344">
    <property type="status" value="NOT_ANNOTATED_CDS"/>
    <property type="molecule type" value="Genomic_DNA"/>
</dbReference>
<dbReference type="OMA" id="HCCEDSE"/>
<reference evidence="4" key="1">
    <citation type="submission" date="2012-12" db="EMBL/GenBank/DDBJ databases">
        <authorList>
            <person name="Hellsten U."/>
            <person name="Grimwood J."/>
            <person name="Chapman J.A."/>
            <person name="Shapiro H."/>
            <person name="Aerts A."/>
            <person name="Otillar R.P."/>
            <person name="Terry A.Y."/>
            <person name="Boore J.L."/>
            <person name="Simakov O."/>
            <person name="Marletaz F."/>
            <person name="Cho S.-J."/>
            <person name="Edsinger-Gonzales E."/>
            <person name="Havlak P."/>
            <person name="Kuo D.-H."/>
            <person name="Larsson T."/>
            <person name="Lv J."/>
            <person name="Arendt D."/>
            <person name="Savage R."/>
            <person name="Osoegawa K."/>
            <person name="de Jong P."/>
            <person name="Lindberg D.R."/>
            <person name="Seaver E.C."/>
            <person name="Weisblat D.A."/>
            <person name="Putnam N.H."/>
            <person name="Grigoriev I.V."/>
            <person name="Rokhsar D.S."/>
        </authorList>
    </citation>
    <scope>NUCLEOTIDE SEQUENCE</scope>
</reference>
<keyword evidence="1" id="KW-1133">Transmembrane helix</keyword>
<reference evidence="3" key="3">
    <citation type="submission" date="2015-06" db="UniProtKB">
        <authorList>
            <consortium name="EnsemblMetazoa"/>
        </authorList>
    </citation>
    <scope>IDENTIFICATION</scope>
</reference>
<feature type="transmembrane region" description="Helical" evidence="1">
    <location>
        <begin position="183"/>
        <end position="204"/>
    </location>
</feature>
<evidence type="ECO:0000256" key="1">
    <source>
        <dbReference type="SAM" id="Phobius"/>
    </source>
</evidence>
<dbReference type="HOGENOM" id="CLU_1340493_0_0_1"/>
<name>T1G261_HELRO</name>
<sequence>ITMMLGLTSDPNAYVRIGALSAIGRCLEYPCLREDECFLVDATSCLIKSCRDSNLSVVMKATWSISNLTDALLPNKDENSYPSSLLLELYTTSCDLCTKNDKTRSNALRALGNLLNFTPKQFIESEKFREVMDLSLKLINNYMTSGSVKVRWNACYAYGKLMKNEFAYNQVHPNIKVITIFLYYYYIIIPSLYFSLSLSLFLSLS</sequence>
<gene>
    <name evidence="3" type="primary">20215159</name>
    <name evidence="2" type="ORF">HELRODRAFT_75516</name>
</gene>
<dbReference type="STRING" id="6412.T1G261"/>